<dbReference type="EMBL" id="JANPWB010000002">
    <property type="protein sequence ID" value="KAJ1206253.1"/>
    <property type="molecule type" value="Genomic_DNA"/>
</dbReference>
<dbReference type="Proteomes" id="UP001066276">
    <property type="component" value="Chromosome 1_2"/>
</dbReference>
<protein>
    <submittedName>
        <fullName evidence="1">Uncharacterized protein</fullName>
    </submittedName>
</protein>
<accession>A0AAV7VX31</accession>
<organism evidence="1 2">
    <name type="scientific">Pleurodeles waltl</name>
    <name type="common">Iberian ribbed newt</name>
    <dbReference type="NCBI Taxonomy" id="8319"/>
    <lineage>
        <taxon>Eukaryota</taxon>
        <taxon>Metazoa</taxon>
        <taxon>Chordata</taxon>
        <taxon>Craniata</taxon>
        <taxon>Vertebrata</taxon>
        <taxon>Euteleostomi</taxon>
        <taxon>Amphibia</taxon>
        <taxon>Batrachia</taxon>
        <taxon>Caudata</taxon>
        <taxon>Salamandroidea</taxon>
        <taxon>Salamandridae</taxon>
        <taxon>Pleurodelinae</taxon>
        <taxon>Pleurodeles</taxon>
    </lineage>
</organism>
<comment type="caution">
    <text evidence="1">The sequence shown here is derived from an EMBL/GenBank/DDBJ whole genome shotgun (WGS) entry which is preliminary data.</text>
</comment>
<evidence type="ECO:0000313" key="2">
    <source>
        <dbReference type="Proteomes" id="UP001066276"/>
    </source>
</evidence>
<evidence type="ECO:0000313" key="1">
    <source>
        <dbReference type="EMBL" id="KAJ1206253.1"/>
    </source>
</evidence>
<name>A0AAV7VX31_PLEWA</name>
<keyword evidence="2" id="KW-1185">Reference proteome</keyword>
<reference evidence="1" key="1">
    <citation type="journal article" date="2022" name="bioRxiv">
        <title>Sequencing and chromosome-scale assembly of the giantPleurodeles waltlgenome.</title>
        <authorList>
            <person name="Brown T."/>
            <person name="Elewa A."/>
            <person name="Iarovenko S."/>
            <person name="Subramanian E."/>
            <person name="Araus A.J."/>
            <person name="Petzold A."/>
            <person name="Susuki M."/>
            <person name="Suzuki K.-i.T."/>
            <person name="Hayashi T."/>
            <person name="Toyoda A."/>
            <person name="Oliveira C."/>
            <person name="Osipova E."/>
            <person name="Leigh N.D."/>
            <person name="Simon A."/>
            <person name="Yun M.H."/>
        </authorList>
    </citation>
    <scope>NUCLEOTIDE SEQUENCE</scope>
    <source>
        <strain evidence="1">20211129_DDA</strain>
        <tissue evidence="1">Liver</tissue>
    </source>
</reference>
<gene>
    <name evidence="1" type="ORF">NDU88_001662</name>
</gene>
<dbReference type="AlphaFoldDB" id="A0AAV7VX31"/>
<proteinExistence type="predicted"/>
<sequence>MDPCSRRLLGYERLSTPENYSSSIKRRELVRWTFKVHAAAGWTCASLVVLRIMYFTPLCGGRSAVPYYDEEVDSPVAEALPNSKFLQKADLLALFRYVGDNLGIPMEDDVPCTSTGLVQEFHSHPPTSLAVNKEVLFLLLQEWMDPEKTSLGS</sequence>